<dbReference type="FunFam" id="3.30.160.60:FF:000007">
    <property type="entry name" value="Basic krueppel-like factor 3"/>
    <property type="match status" value="1"/>
</dbReference>
<dbReference type="Pfam" id="PF00096">
    <property type="entry name" value="zf-C2H2"/>
    <property type="match status" value="3"/>
</dbReference>
<evidence type="ECO:0000256" key="2">
    <source>
        <dbReference type="ARBA" id="ARBA00022771"/>
    </source>
</evidence>
<keyword evidence="1" id="KW-0479">Metal-binding</keyword>
<sequence length="316" mass="36644">MPSNDNHGIMYEDSSLEPSTFLDFLTFEDDPPLEYSCSEPFKKDNGLINGDDKFLDSIIQSLMDNNDNKNSDESSNDSTLEFGNFLDNPSLDNHGMSVLGVDFNLQTDPVTTTYSDPFNFDFQFSERLGDLFANTPLDYNLTIDGPLNEYENQDIISKFPHMSDEKNRRRRNLLYENPCPQFSGTSGKAKNDVHFFKKRDHDYTQKTKADDHKCFSCPLIDCDKIYSKSSHLKAHLRRHTGEKPFICTWQNCTWKFSRSDELARHKRSHSGIKPYKCELCEKAFARSDHLAKHRKVHRKKMAQNGSYLLYQKKNKV</sequence>
<dbReference type="SMART" id="SM00355">
    <property type="entry name" value="ZnF_C2H2"/>
    <property type="match status" value="3"/>
</dbReference>
<protein>
    <recommendedName>
        <fullName evidence="5">C2H2-type domain-containing protein</fullName>
    </recommendedName>
</protein>
<evidence type="ECO:0000313" key="6">
    <source>
        <dbReference type="EMBL" id="CAH1121432.1"/>
    </source>
</evidence>
<dbReference type="PROSITE" id="PS50157">
    <property type="entry name" value="ZINC_FINGER_C2H2_2"/>
    <property type="match status" value="3"/>
</dbReference>
<feature type="domain" description="C2H2-type" evidence="5">
    <location>
        <begin position="215"/>
        <end position="244"/>
    </location>
</feature>
<evidence type="ECO:0000256" key="3">
    <source>
        <dbReference type="ARBA" id="ARBA00022833"/>
    </source>
</evidence>
<evidence type="ECO:0000313" key="7">
    <source>
        <dbReference type="Proteomes" id="UP001152799"/>
    </source>
</evidence>
<organism evidence="6 7">
    <name type="scientific">Ceutorhynchus assimilis</name>
    <name type="common">cabbage seed weevil</name>
    <dbReference type="NCBI Taxonomy" id="467358"/>
    <lineage>
        <taxon>Eukaryota</taxon>
        <taxon>Metazoa</taxon>
        <taxon>Ecdysozoa</taxon>
        <taxon>Arthropoda</taxon>
        <taxon>Hexapoda</taxon>
        <taxon>Insecta</taxon>
        <taxon>Pterygota</taxon>
        <taxon>Neoptera</taxon>
        <taxon>Endopterygota</taxon>
        <taxon>Coleoptera</taxon>
        <taxon>Polyphaga</taxon>
        <taxon>Cucujiformia</taxon>
        <taxon>Curculionidae</taxon>
        <taxon>Ceutorhynchinae</taxon>
        <taxon>Ceutorhynchus</taxon>
    </lineage>
</organism>
<keyword evidence="3" id="KW-0862">Zinc</keyword>
<reference evidence="6" key="1">
    <citation type="submission" date="2022-01" db="EMBL/GenBank/DDBJ databases">
        <authorList>
            <person name="King R."/>
        </authorList>
    </citation>
    <scope>NUCLEOTIDE SEQUENCE</scope>
</reference>
<dbReference type="Proteomes" id="UP001152799">
    <property type="component" value="Chromosome 1"/>
</dbReference>
<dbReference type="GO" id="GO:0000978">
    <property type="term" value="F:RNA polymerase II cis-regulatory region sequence-specific DNA binding"/>
    <property type="evidence" value="ECO:0007669"/>
    <property type="project" value="TreeGrafter"/>
</dbReference>
<evidence type="ECO:0000259" key="5">
    <source>
        <dbReference type="PROSITE" id="PS50157"/>
    </source>
</evidence>
<keyword evidence="2 4" id="KW-0863">Zinc-finger</keyword>
<dbReference type="OrthoDB" id="4748970at2759"/>
<dbReference type="EMBL" id="OU892277">
    <property type="protein sequence ID" value="CAH1121432.1"/>
    <property type="molecule type" value="Genomic_DNA"/>
</dbReference>
<dbReference type="PANTHER" id="PTHR23235">
    <property type="entry name" value="KRUEPPEL-LIKE TRANSCRIPTION FACTOR"/>
    <property type="match status" value="1"/>
</dbReference>
<dbReference type="GO" id="GO:0008270">
    <property type="term" value="F:zinc ion binding"/>
    <property type="evidence" value="ECO:0007669"/>
    <property type="project" value="UniProtKB-KW"/>
</dbReference>
<gene>
    <name evidence="6" type="ORF">CEUTPL_LOCUS551</name>
</gene>
<evidence type="ECO:0000256" key="4">
    <source>
        <dbReference type="PROSITE-ProRule" id="PRU00042"/>
    </source>
</evidence>
<dbReference type="InterPro" id="IPR036236">
    <property type="entry name" value="Znf_C2H2_sf"/>
</dbReference>
<dbReference type="Gene3D" id="3.30.160.60">
    <property type="entry name" value="Classic Zinc Finger"/>
    <property type="match status" value="3"/>
</dbReference>
<dbReference type="PROSITE" id="PS00028">
    <property type="entry name" value="ZINC_FINGER_C2H2_1"/>
    <property type="match status" value="3"/>
</dbReference>
<name>A0A9P0DGC1_9CUCU</name>
<proteinExistence type="predicted"/>
<feature type="domain" description="C2H2-type" evidence="5">
    <location>
        <begin position="275"/>
        <end position="302"/>
    </location>
</feature>
<keyword evidence="7" id="KW-1185">Reference proteome</keyword>
<evidence type="ECO:0000256" key="1">
    <source>
        <dbReference type="ARBA" id="ARBA00022723"/>
    </source>
</evidence>
<dbReference type="AlphaFoldDB" id="A0A9P0DGC1"/>
<dbReference type="SUPFAM" id="SSF57667">
    <property type="entry name" value="beta-beta-alpha zinc fingers"/>
    <property type="match status" value="2"/>
</dbReference>
<accession>A0A9P0DGC1</accession>
<dbReference type="InterPro" id="IPR013087">
    <property type="entry name" value="Znf_C2H2_type"/>
</dbReference>
<dbReference type="PANTHER" id="PTHR23235:SF120">
    <property type="entry name" value="KRUPPEL-LIKE FACTOR 15"/>
    <property type="match status" value="1"/>
</dbReference>
<feature type="domain" description="C2H2-type" evidence="5">
    <location>
        <begin position="245"/>
        <end position="274"/>
    </location>
</feature>
<dbReference type="GO" id="GO:0000981">
    <property type="term" value="F:DNA-binding transcription factor activity, RNA polymerase II-specific"/>
    <property type="evidence" value="ECO:0007669"/>
    <property type="project" value="TreeGrafter"/>
</dbReference>